<keyword evidence="4" id="KW-1185">Reference proteome</keyword>
<evidence type="ECO:0000256" key="1">
    <source>
        <dbReference type="SAM" id="Phobius"/>
    </source>
</evidence>
<evidence type="ECO:0000313" key="3">
    <source>
        <dbReference type="EMBL" id="MBO1511030.1"/>
    </source>
</evidence>
<dbReference type="EMBL" id="JAGDEL010000003">
    <property type="protein sequence ID" value="MBO1511030.1"/>
    <property type="molecule type" value="Genomic_DNA"/>
</dbReference>
<dbReference type="CDD" id="cd05403">
    <property type="entry name" value="NT_KNTase_like"/>
    <property type="match status" value="1"/>
</dbReference>
<dbReference type="InterPro" id="IPR002934">
    <property type="entry name" value="Polymerase_NTP_transf_dom"/>
</dbReference>
<dbReference type="Gene3D" id="3.30.460.10">
    <property type="entry name" value="Beta Polymerase, domain 2"/>
    <property type="match status" value="1"/>
</dbReference>
<evidence type="ECO:0000259" key="2">
    <source>
        <dbReference type="Pfam" id="PF01909"/>
    </source>
</evidence>
<reference evidence="3 4" key="1">
    <citation type="submission" date="2021-03" db="EMBL/GenBank/DDBJ databases">
        <title>Whole genome sequence of Metabacillus bambusae BG109.</title>
        <authorList>
            <person name="Jeong J.W."/>
        </authorList>
    </citation>
    <scope>NUCLEOTIDE SEQUENCE [LARGE SCALE GENOMIC DNA]</scope>
    <source>
        <strain evidence="3 4">BG109</strain>
    </source>
</reference>
<organism evidence="3 4">
    <name type="scientific">Metabacillus bambusae</name>
    <dbReference type="NCBI Taxonomy" id="2795218"/>
    <lineage>
        <taxon>Bacteria</taxon>
        <taxon>Bacillati</taxon>
        <taxon>Bacillota</taxon>
        <taxon>Bacilli</taxon>
        <taxon>Bacillales</taxon>
        <taxon>Bacillaceae</taxon>
        <taxon>Metabacillus</taxon>
    </lineage>
</organism>
<evidence type="ECO:0000313" key="4">
    <source>
        <dbReference type="Proteomes" id="UP000663981"/>
    </source>
</evidence>
<keyword evidence="1" id="KW-0472">Membrane</keyword>
<name>A0ABS3MYY9_9BACI</name>
<dbReference type="RefSeq" id="WP_207975689.1">
    <property type="nucleotide sequence ID" value="NZ_JAGDEL010000003.1"/>
</dbReference>
<dbReference type="Pfam" id="PF01909">
    <property type="entry name" value="NTP_transf_2"/>
    <property type="match status" value="1"/>
</dbReference>
<keyword evidence="1" id="KW-0812">Transmembrane</keyword>
<dbReference type="Proteomes" id="UP000663981">
    <property type="component" value="Unassembled WGS sequence"/>
</dbReference>
<accession>A0ABS3MYY9</accession>
<feature type="transmembrane region" description="Helical" evidence="1">
    <location>
        <begin position="55"/>
        <end position="73"/>
    </location>
</feature>
<gene>
    <name evidence="3" type="ORF">I7822_04925</name>
</gene>
<feature type="domain" description="Polymerase nucleotidyl transferase" evidence="2">
    <location>
        <begin position="15"/>
        <end position="61"/>
    </location>
</feature>
<comment type="caution">
    <text evidence="3">The sequence shown here is derived from an EMBL/GenBank/DDBJ whole genome shotgun (WGS) entry which is preliminary data.</text>
</comment>
<sequence>MEIKKKTDVLLTKFKEWSEQQSHIKGVAVVGSFARGDFHSNSDVDLTIISTNKKLTLRLLKAILIAVILRVLLLKNGEF</sequence>
<dbReference type="SUPFAM" id="SSF81301">
    <property type="entry name" value="Nucleotidyltransferase"/>
    <property type="match status" value="1"/>
</dbReference>
<keyword evidence="1" id="KW-1133">Transmembrane helix</keyword>
<dbReference type="InterPro" id="IPR043519">
    <property type="entry name" value="NT_sf"/>
</dbReference>
<protein>
    <submittedName>
        <fullName evidence="3">Nucleotidyltransferase domain-containing protein</fullName>
    </submittedName>
</protein>
<proteinExistence type="predicted"/>